<evidence type="ECO:0000259" key="7">
    <source>
        <dbReference type="Pfam" id="PF21670"/>
    </source>
</evidence>
<dbReference type="GO" id="GO:0008017">
    <property type="term" value="F:microtubule binding"/>
    <property type="evidence" value="ECO:0007669"/>
    <property type="project" value="TreeGrafter"/>
</dbReference>
<comment type="caution">
    <text evidence="8">The sequence shown here is derived from an EMBL/GenBank/DDBJ whole genome shotgun (WGS) entry which is preliminary data.</text>
</comment>
<dbReference type="GO" id="GO:0000922">
    <property type="term" value="C:spindle pole"/>
    <property type="evidence" value="ECO:0007669"/>
    <property type="project" value="TreeGrafter"/>
</dbReference>
<protein>
    <submittedName>
        <fullName evidence="8">Nuclear mitotic apparatus protein 1-like</fullName>
    </submittedName>
</protein>
<evidence type="ECO:0000256" key="4">
    <source>
        <dbReference type="ARBA" id="ARBA00023054"/>
    </source>
</evidence>
<dbReference type="CDD" id="cd22224">
    <property type="entry name" value="HkD_NuMA"/>
    <property type="match status" value="1"/>
</dbReference>
<evidence type="ECO:0000256" key="5">
    <source>
        <dbReference type="SAM" id="Coils"/>
    </source>
</evidence>
<proteinExistence type="predicted"/>
<feature type="region of interest" description="Disordered" evidence="6">
    <location>
        <begin position="773"/>
        <end position="801"/>
    </location>
</feature>
<keyword evidence="9" id="KW-1185">Reference proteome</keyword>
<dbReference type="GO" id="GO:0000132">
    <property type="term" value="P:establishment of mitotic spindle orientation"/>
    <property type="evidence" value="ECO:0007669"/>
    <property type="project" value="TreeGrafter"/>
</dbReference>
<dbReference type="PANTHER" id="PTHR18902:SF24">
    <property type="entry name" value="NUCLEAR MITOTIC APPARATUS PROTEIN 1"/>
    <property type="match status" value="1"/>
</dbReference>
<sequence>MELSKGKEAALLSWINSVCPVEPIAKIIHVKDGHQLRRFTYKVQGKVPCETMFVPPFSETMEIIINILQDDFYFSRRQSSLISQKISQEIDLELQLAKVLLVLCYCGFKENNFVPDLDVKSELMMASMFRFVKDDVDGLSLDEGLDKFLTKDSVLNLSSSSESSIDSPFFTGDESWFFGPHRVQYQRLLTVACTSVSSPVQDTTSTPHFQLERLRKELARVGDVRDELEKELANQISIISEKEGVISQLHHRLNCLLWKTGEIETDHNARVLELQEKNDSLVQRVHEVVKQCQDFKTSSSQKGKKIDELTEENVTLVSQVRNSFAQLARAEEEIAKLTLAHEMSQSVWKDKREFLEKELSEAFTHKEVLSEHVQILQGKISVLEDELQKAQSQESGEVLGPSLEALTKIESLQTQILELTEQISTKDNEKTHLKKECDSLDHELKLVREQNIKINNTLKIVRKDHEDTMKKLQQDLCCAAVTASKKQEEVLVLSAEVTRLKDYNENKLQKQQEFSVLEAEHKVMKKNMTSLQNRLTKATTAQKEPELTSLQQQLCHQETLRKTAQDFETVKCEEFKRKVSELQAKILEVSSLASEREARVSSLQDEMKSQERLRDKLKLKVEKQSDSILALKIIARKWEQQCKELLEKLKMMSERLQQYSDNKHQLTEAQEMNKFLENSLEASRREIKALETELTLARMERDQEKAKNELEDTADDWMRIAELQARNKACLPHLKSSYPLESRPNIGHLSFTITDDDMRIGDPRETVQRAASHLHASQHTRSPRACKCPGSRRTATSEAKQREPVTFTILNTPKANSGGSLLHRGKIACKSATASSRALLPTASTANSRSPRVSAVRKTSHKPLRSSSVKKVKQA</sequence>
<feature type="coiled-coil region" evidence="5">
    <location>
        <begin position="593"/>
        <end position="716"/>
    </location>
</feature>
<feature type="domain" description="Nuclear mitotic apparatus protein 1 N-terminal hook" evidence="7">
    <location>
        <begin position="7"/>
        <end position="151"/>
    </location>
</feature>
<evidence type="ECO:0000256" key="1">
    <source>
        <dbReference type="ARBA" id="ARBA00004496"/>
    </source>
</evidence>
<dbReference type="AlphaFoldDB" id="A0A9W7WG84"/>
<organism evidence="8 9">
    <name type="scientific">Triplophysa rosa</name>
    <name type="common">Cave loach</name>
    <dbReference type="NCBI Taxonomy" id="992332"/>
    <lineage>
        <taxon>Eukaryota</taxon>
        <taxon>Metazoa</taxon>
        <taxon>Chordata</taxon>
        <taxon>Craniata</taxon>
        <taxon>Vertebrata</taxon>
        <taxon>Euteleostomi</taxon>
        <taxon>Actinopterygii</taxon>
        <taxon>Neopterygii</taxon>
        <taxon>Teleostei</taxon>
        <taxon>Ostariophysi</taxon>
        <taxon>Cypriniformes</taxon>
        <taxon>Nemacheilidae</taxon>
        <taxon>Triplophysa</taxon>
    </lineage>
</organism>
<evidence type="ECO:0000256" key="3">
    <source>
        <dbReference type="ARBA" id="ARBA00022553"/>
    </source>
</evidence>
<feature type="coiled-coil region" evidence="5">
    <location>
        <begin position="366"/>
        <end position="475"/>
    </location>
</feature>
<evidence type="ECO:0000256" key="2">
    <source>
        <dbReference type="ARBA" id="ARBA00022490"/>
    </source>
</evidence>
<feature type="region of interest" description="Disordered" evidence="6">
    <location>
        <begin position="842"/>
        <end position="875"/>
    </location>
</feature>
<dbReference type="EMBL" id="JAFHDT010000014">
    <property type="protein sequence ID" value="KAI7800417.1"/>
    <property type="molecule type" value="Genomic_DNA"/>
</dbReference>
<dbReference type="GO" id="GO:0005876">
    <property type="term" value="C:spindle microtubule"/>
    <property type="evidence" value="ECO:0007669"/>
    <property type="project" value="TreeGrafter"/>
</dbReference>
<comment type="subcellular location">
    <subcellularLocation>
        <location evidence="1">Cytoplasm</location>
    </subcellularLocation>
</comment>
<keyword evidence="3" id="KW-0597">Phosphoprotein</keyword>
<evidence type="ECO:0000313" key="9">
    <source>
        <dbReference type="Proteomes" id="UP001059041"/>
    </source>
</evidence>
<name>A0A9W7WG84_TRIRA</name>
<keyword evidence="2" id="KW-0963">Cytoplasm</keyword>
<accession>A0A9W7WG84</accession>
<dbReference type="PANTHER" id="PTHR18902">
    <property type="entry name" value="NUCLEAR MITOTIC APPARATUS PROTEIN 1-RELATED"/>
    <property type="match status" value="1"/>
</dbReference>
<evidence type="ECO:0000313" key="8">
    <source>
        <dbReference type="EMBL" id="KAI7800417.1"/>
    </source>
</evidence>
<dbReference type="GO" id="GO:0005813">
    <property type="term" value="C:centrosome"/>
    <property type="evidence" value="ECO:0007669"/>
    <property type="project" value="TreeGrafter"/>
</dbReference>
<dbReference type="InterPro" id="IPR048724">
    <property type="entry name" value="NuMA_N_HOOK"/>
</dbReference>
<feature type="compositionally biased region" description="Basic residues" evidence="6">
    <location>
        <begin position="858"/>
        <end position="875"/>
    </location>
</feature>
<reference evidence="8" key="1">
    <citation type="submission" date="2021-02" db="EMBL/GenBank/DDBJ databases">
        <title>Comparative genomics reveals that relaxation of natural selection precedes convergent phenotypic evolution of cavefish.</title>
        <authorList>
            <person name="Peng Z."/>
        </authorList>
    </citation>
    <scope>NUCLEOTIDE SEQUENCE</scope>
    <source>
        <tissue evidence="8">Muscle</tissue>
    </source>
</reference>
<gene>
    <name evidence="8" type="ORF">IRJ41_002784</name>
</gene>
<feature type="compositionally biased region" description="Polar residues" evidence="6">
    <location>
        <begin position="842"/>
        <end position="851"/>
    </location>
</feature>
<dbReference type="Proteomes" id="UP001059041">
    <property type="component" value="Linkage Group LG14"/>
</dbReference>
<keyword evidence="4 5" id="KW-0175">Coiled coil</keyword>
<dbReference type="InterPro" id="IPR051841">
    <property type="entry name" value="MT-Golgi_org_protein"/>
</dbReference>
<dbReference type="Pfam" id="PF21670">
    <property type="entry name" value="HOOK_N_NuMA"/>
    <property type="match status" value="1"/>
</dbReference>
<dbReference type="GO" id="GO:0005737">
    <property type="term" value="C:cytoplasm"/>
    <property type="evidence" value="ECO:0007669"/>
    <property type="project" value="UniProtKB-SubCell"/>
</dbReference>
<evidence type="ECO:0000256" key="6">
    <source>
        <dbReference type="SAM" id="MobiDB-lite"/>
    </source>
</evidence>